<keyword evidence="5 8" id="KW-1133">Transmembrane helix</keyword>
<evidence type="ECO:0000256" key="2">
    <source>
        <dbReference type="ARBA" id="ARBA00022692"/>
    </source>
</evidence>
<reference evidence="10 11" key="1">
    <citation type="submission" date="2021-02" db="EMBL/GenBank/DDBJ databases">
        <title>Porcisia hertigi Genome sequencing and assembly.</title>
        <authorList>
            <person name="Almutairi H."/>
            <person name="Gatherer D."/>
        </authorList>
    </citation>
    <scope>NUCLEOTIDE SEQUENCE [LARGE SCALE GENOMIC DNA]</scope>
    <source>
        <strain evidence="10 11">C119</strain>
    </source>
</reference>
<keyword evidence="6 8" id="KW-0472">Membrane</keyword>
<evidence type="ECO:0000256" key="4">
    <source>
        <dbReference type="ARBA" id="ARBA00022824"/>
    </source>
</evidence>
<keyword evidence="4" id="KW-0256">Endoplasmic reticulum</keyword>
<evidence type="ECO:0000256" key="3">
    <source>
        <dbReference type="ARBA" id="ARBA00022729"/>
    </source>
</evidence>
<proteinExistence type="predicted"/>
<feature type="region of interest" description="Disordered" evidence="7">
    <location>
        <begin position="260"/>
        <end position="283"/>
    </location>
</feature>
<feature type="compositionally biased region" description="Low complexity" evidence="7">
    <location>
        <begin position="265"/>
        <end position="283"/>
    </location>
</feature>
<dbReference type="PANTHER" id="PTHR12924">
    <property type="entry name" value="TRANSLOCON-ASSOCIATED PROTEIN, ALPHA SUBUNIT"/>
    <property type="match status" value="1"/>
</dbReference>
<evidence type="ECO:0000256" key="6">
    <source>
        <dbReference type="ARBA" id="ARBA00023136"/>
    </source>
</evidence>
<keyword evidence="11" id="KW-1185">Reference proteome</keyword>
<name>A0A836I8M3_9TRYP</name>
<dbReference type="OrthoDB" id="1926781at2759"/>
<sequence length="283" mass="30691">MSRAPRKVLFLALVALLAATVVLATVAPHTDDDHTAALDNDADVMYRAADGGKRPVSHVSRVLFLNTSSQSFPFLPAGSKAKAVIAFRNSDEEVSQVVFLLAGFLQPPGQYHAIIQNFSVVRQARVVQKSETVSMHYTFTPDAHLEPGEYNMVLGLYAQDSSTNKTYFMTAFNSTVMVGEPLGTDPRTILTYFTLLVIFGGIAYVAADKVGLVKKMTTVCSKSESSSSTSGSGSNYVEMGTGNTGYDPAYVNAEHQRYRDEVLRRSSASSSTRYSSASPKKKK</sequence>
<protein>
    <recommendedName>
        <fullName evidence="12">Signal sequence receptor subunit alpha</fullName>
    </recommendedName>
</protein>
<evidence type="ECO:0000256" key="9">
    <source>
        <dbReference type="SAM" id="SignalP"/>
    </source>
</evidence>
<dbReference type="GeneID" id="94290418"/>
<dbReference type="GO" id="GO:0005789">
    <property type="term" value="C:endoplasmic reticulum membrane"/>
    <property type="evidence" value="ECO:0007669"/>
    <property type="project" value="UniProtKB-SubCell"/>
</dbReference>
<feature type="chain" id="PRO_5032658461" description="Signal sequence receptor subunit alpha" evidence="9">
    <location>
        <begin position="25"/>
        <end position="283"/>
    </location>
</feature>
<feature type="signal peptide" evidence="9">
    <location>
        <begin position="1"/>
        <end position="24"/>
    </location>
</feature>
<dbReference type="PANTHER" id="PTHR12924:SF0">
    <property type="entry name" value="TRANSLOCON-ASSOCIATED PROTEIN SUBUNIT ALPHA"/>
    <property type="match status" value="1"/>
</dbReference>
<dbReference type="AlphaFoldDB" id="A0A836I8M3"/>
<feature type="transmembrane region" description="Helical" evidence="8">
    <location>
        <begin position="189"/>
        <end position="207"/>
    </location>
</feature>
<dbReference type="RefSeq" id="XP_067757170.1">
    <property type="nucleotide sequence ID" value="XM_067900341.1"/>
</dbReference>
<organism evidence="10 11">
    <name type="scientific">Porcisia hertigi</name>
    <dbReference type="NCBI Taxonomy" id="2761500"/>
    <lineage>
        <taxon>Eukaryota</taxon>
        <taxon>Discoba</taxon>
        <taxon>Euglenozoa</taxon>
        <taxon>Kinetoplastea</taxon>
        <taxon>Metakinetoplastina</taxon>
        <taxon>Trypanosomatida</taxon>
        <taxon>Trypanosomatidae</taxon>
        <taxon>Leishmaniinae</taxon>
        <taxon>Porcisia</taxon>
    </lineage>
</organism>
<dbReference type="Proteomes" id="UP000674318">
    <property type="component" value="Unassembled WGS sequence"/>
</dbReference>
<evidence type="ECO:0000313" key="10">
    <source>
        <dbReference type="EMBL" id="KAG5504909.1"/>
    </source>
</evidence>
<accession>A0A836I8M3</accession>
<comment type="caution">
    <text evidence="10">The sequence shown here is derived from an EMBL/GenBank/DDBJ whole genome shotgun (WGS) entry which is preliminary data.</text>
</comment>
<comment type="subcellular location">
    <subcellularLocation>
        <location evidence="1">Endoplasmic reticulum membrane</location>
        <topology evidence="1">Single-pass type I membrane protein</topology>
    </subcellularLocation>
</comment>
<evidence type="ECO:0000313" key="11">
    <source>
        <dbReference type="Proteomes" id="UP000674318"/>
    </source>
</evidence>
<evidence type="ECO:0000256" key="8">
    <source>
        <dbReference type="SAM" id="Phobius"/>
    </source>
</evidence>
<dbReference type="KEGG" id="phet:94290418"/>
<dbReference type="Pfam" id="PF03896">
    <property type="entry name" value="TRAP_alpha"/>
    <property type="match status" value="1"/>
</dbReference>
<evidence type="ECO:0000256" key="5">
    <source>
        <dbReference type="ARBA" id="ARBA00022989"/>
    </source>
</evidence>
<dbReference type="InterPro" id="IPR005595">
    <property type="entry name" value="TRAP_alpha"/>
</dbReference>
<evidence type="ECO:0000256" key="1">
    <source>
        <dbReference type="ARBA" id="ARBA00004115"/>
    </source>
</evidence>
<evidence type="ECO:0008006" key="12">
    <source>
        <dbReference type="Google" id="ProtNLM"/>
    </source>
</evidence>
<evidence type="ECO:0000256" key="7">
    <source>
        <dbReference type="SAM" id="MobiDB-lite"/>
    </source>
</evidence>
<keyword evidence="3 9" id="KW-0732">Signal</keyword>
<gene>
    <name evidence="10" type="ORF">JKF63_04355</name>
</gene>
<keyword evidence="2 8" id="KW-0812">Transmembrane</keyword>
<dbReference type="EMBL" id="JAFJZO010000022">
    <property type="protein sequence ID" value="KAG5504909.1"/>
    <property type="molecule type" value="Genomic_DNA"/>
</dbReference>